<dbReference type="Gene3D" id="1.25.40.10">
    <property type="entry name" value="Tetratricopeptide repeat domain"/>
    <property type="match status" value="1"/>
</dbReference>
<reference evidence="5 6" key="1">
    <citation type="journal article" date="2009" name="Science">
        <title>Green evolution and dynamic adaptations revealed by genomes of the marine picoeukaryotes Micromonas.</title>
        <authorList>
            <person name="Worden A.Z."/>
            <person name="Lee J.H."/>
            <person name="Mock T."/>
            <person name="Rouze P."/>
            <person name="Simmons M.P."/>
            <person name="Aerts A.L."/>
            <person name="Allen A.E."/>
            <person name="Cuvelier M.L."/>
            <person name="Derelle E."/>
            <person name="Everett M.V."/>
            <person name="Foulon E."/>
            <person name="Grimwood J."/>
            <person name="Gundlach H."/>
            <person name="Henrissat B."/>
            <person name="Napoli C."/>
            <person name="McDonald S.M."/>
            <person name="Parker M.S."/>
            <person name="Rombauts S."/>
            <person name="Salamov A."/>
            <person name="Von Dassow P."/>
            <person name="Badger J.H."/>
            <person name="Coutinho P.M."/>
            <person name="Demir E."/>
            <person name="Dubchak I."/>
            <person name="Gentemann C."/>
            <person name="Eikrem W."/>
            <person name="Gready J.E."/>
            <person name="John U."/>
            <person name="Lanier W."/>
            <person name="Lindquist E.A."/>
            <person name="Lucas S."/>
            <person name="Mayer K.F."/>
            <person name="Moreau H."/>
            <person name="Not F."/>
            <person name="Otillar R."/>
            <person name="Panaud O."/>
            <person name="Pangilinan J."/>
            <person name="Paulsen I."/>
            <person name="Piegu B."/>
            <person name="Poliakov A."/>
            <person name="Robbens S."/>
            <person name="Schmutz J."/>
            <person name="Toulza E."/>
            <person name="Wyss T."/>
            <person name="Zelensky A."/>
            <person name="Zhou K."/>
            <person name="Armbrust E.V."/>
            <person name="Bhattacharya D."/>
            <person name="Goodenough U.W."/>
            <person name="Van de Peer Y."/>
            <person name="Grigoriev I.V."/>
        </authorList>
    </citation>
    <scope>NUCLEOTIDE SEQUENCE [LARGE SCALE GENOMIC DNA]</scope>
    <source>
        <strain evidence="6">RCC299 / NOUM17</strain>
    </source>
</reference>
<sequence length="180" mass="19864">VIAEVADGLEGGIQAIYLGSLLAILGFAGFIIVRQVLIRRELDDSAKKMGERIRAGNATAEEYFEMGSIMLRKKVFTQAVRNLKLAAQMWEGDKEDLAQIHNALGFGYLSTDKVDEAIAEFNKAVELTPGYVTAWNNLGDALEQKKEFKGAIEAYEESLILSPGNKVATVRLDEIKRRQG</sequence>
<dbReference type="PROSITE" id="PS50005">
    <property type="entry name" value="TPR"/>
    <property type="match status" value="2"/>
</dbReference>
<organism evidence="5 6">
    <name type="scientific">Micromonas commoda (strain RCC299 / NOUM17 / CCMP2709)</name>
    <name type="common">Picoplanktonic green alga</name>
    <dbReference type="NCBI Taxonomy" id="296587"/>
    <lineage>
        <taxon>Eukaryota</taxon>
        <taxon>Viridiplantae</taxon>
        <taxon>Chlorophyta</taxon>
        <taxon>Mamiellophyceae</taxon>
        <taxon>Mamiellales</taxon>
        <taxon>Mamiellaceae</taxon>
        <taxon>Micromonas</taxon>
    </lineage>
</organism>
<dbReference type="PANTHER" id="PTHR44943">
    <property type="entry name" value="CELLULOSE SYNTHASE OPERON PROTEIN C"/>
    <property type="match status" value="1"/>
</dbReference>
<protein>
    <submittedName>
        <fullName evidence="5">Uncharacterized protein</fullName>
    </submittedName>
</protein>
<dbReference type="Pfam" id="PF13432">
    <property type="entry name" value="TPR_16"/>
    <property type="match status" value="1"/>
</dbReference>
<evidence type="ECO:0000256" key="4">
    <source>
        <dbReference type="SAM" id="Phobius"/>
    </source>
</evidence>
<dbReference type="InParanoid" id="C1E8G8"/>
<evidence type="ECO:0000256" key="2">
    <source>
        <dbReference type="ARBA" id="ARBA00022803"/>
    </source>
</evidence>
<dbReference type="eggNOG" id="ENOG502QW5C">
    <property type="taxonomic scope" value="Eukaryota"/>
</dbReference>
<dbReference type="FunCoup" id="C1E8G8">
    <property type="interactions" value="581"/>
</dbReference>
<gene>
    <name evidence="5" type="ORF">MICPUN_71737</name>
</gene>
<proteinExistence type="predicted"/>
<dbReference type="GeneID" id="8244539"/>
<evidence type="ECO:0000313" key="6">
    <source>
        <dbReference type="Proteomes" id="UP000002009"/>
    </source>
</evidence>
<feature type="non-terminal residue" evidence="5">
    <location>
        <position position="180"/>
    </location>
</feature>
<keyword evidence="1" id="KW-0677">Repeat</keyword>
<feature type="transmembrane region" description="Helical" evidence="4">
    <location>
        <begin position="15"/>
        <end position="33"/>
    </location>
</feature>
<dbReference type="STRING" id="296587.C1E8G8"/>
<dbReference type="AlphaFoldDB" id="C1E8G8"/>
<dbReference type="InterPro" id="IPR019734">
    <property type="entry name" value="TPR_rpt"/>
</dbReference>
<dbReference type="Proteomes" id="UP000002009">
    <property type="component" value="Chromosome 6"/>
</dbReference>
<accession>C1E8G8</accession>
<dbReference type="EMBL" id="CP001327">
    <property type="protein sequence ID" value="ACO64150.1"/>
    <property type="molecule type" value="Genomic_DNA"/>
</dbReference>
<dbReference type="KEGG" id="mis:MICPUN_71737"/>
<keyword evidence="4" id="KW-0812">Transmembrane</keyword>
<feature type="repeat" description="TPR" evidence="3">
    <location>
        <begin position="98"/>
        <end position="131"/>
    </location>
</feature>
<name>C1E8G8_MICCC</name>
<dbReference type="RefSeq" id="XP_002502892.1">
    <property type="nucleotide sequence ID" value="XM_002502846.1"/>
</dbReference>
<evidence type="ECO:0000313" key="5">
    <source>
        <dbReference type="EMBL" id="ACO64150.1"/>
    </source>
</evidence>
<dbReference type="OMA" id="KKFYPLA"/>
<evidence type="ECO:0000256" key="1">
    <source>
        <dbReference type="ARBA" id="ARBA00022737"/>
    </source>
</evidence>
<keyword evidence="4" id="KW-0472">Membrane</keyword>
<keyword evidence="6" id="KW-1185">Reference proteome</keyword>
<dbReference type="SMART" id="SM00028">
    <property type="entry name" value="TPR"/>
    <property type="match status" value="3"/>
</dbReference>
<feature type="non-terminal residue" evidence="5">
    <location>
        <position position="1"/>
    </location>
</feature>
<evidence type="ECO:0000256" key="3">
    <source>
        <dbReference type="PROSITE-ProRule" id="PRU00339"/>
    </source>
</evidence>
<keyword evidence="2 3" id="KW-0802">TPR repeat</keyword>
<feature type="repeat" description="TPR" evidence="3">
    <location>
        <begin position="132"/>
        <end position="165"/>
    </location>
</feature>
<dbReference type="InterPro" id="IPR051685">
    <property type="entry name" value="Ycf3/AcsC/BcsC/TPR_MFPF"/>
</dbReference>
<dbReference type="SUPFAM" id="SSF48452">
    <property type="entry name" value="TPR-like"/>
    <property type="match status" value="1"/>
</dbReference>
<dbReference type="OrthoDB" id="10006023at2759"/>
<dbReference type="PANTHER" id="PTHR44943:SF8">
    <property type="entry name" value="TPR REPEAT-CONTAINING PROTEIN MJ0263"/>
    <property type="match status" value="1"/>
</dbReference>
<keyword evidence="4" id="KW-1133">Transmembrane helix</keyword>
<dbReference type="InterPro" id="IPR011990">
    <property type="entry name" value="TPR-like_helical_dom_sf"/>
</dbReference>